<protein>
    <submittedName>
        <fullName evidence="2">Unannotated protein</fullName>
    </submittedName>
</protein>
<evidence type="ECO:0000259" key="1">
    <source>
        <dbReference type="PROSITE" id="PS50943"/>
    </source>
</evidence>
<dbReference type="CDD" id="cd00093">
    <property type="entry name" value="HTH_XRE"/>
    <property type="match status" value="1"/>
</dbReference>
<reference evidence="2" key="1">
    <citation type="submission" date="2020-05" db="EMBL/GenBank/DDBJ databases">
        <authorList>
            <person name="Chiriac C."/>
            <person name="Salcher M."/>
            <person name="Ghai R."/>
            <person name="Kavagutti S V."/>
        </authorList>
    </citation>
    <scope>NUCLEOTIDE SEQUENCE</scope>
</reference>
<dbReference type="SMART" id="SM00530">
    <property type="entry name" value="HTH_XRE"/>
    <property type="match status" value="1"/>
</dbReference>
<name>A0A6J6QW88_9ZZZZ</name>
<dbReference type="Pfam" id="PF01381">
    <property type="entry name" value="HTH_3"/>
    <property type="match status" value="1"/>
</dbReference>
<feature type="domain" description="HTH cro/C1-type" evidence="1">
    <location>
        <begin position="28"/>
        <end position="82"/>
    </location>
</feature>
<gene>
    <name evidence="2" type="ORF">UFOPK2582_01623</name>
</gene>
<dbReference type="InterPro" id="IPR010982">
    <property type="entry name" value="Lambda_DNA-bd_dom_sf"/>
</dbReference>
<dbReference type="EMBL" id="CAEZXS010000260">
    <property type="protein sequence ID" value="CAB4714996.1"/>
    <property type="molecule type" value="Genomic_DNA"/>
</dbReference>
<dbReference type="GO" id="GO:0003677">
    <property type="term" value="F:DNA binding"/>
    <property type="evidence" value="ECO:0007669"/>
    <property type="project" value="InterPro"/>
</dbReference>
<dbReference type="SUPFAM" id="SSF47413">
    <property type="entry name" value="lambda repressor-like DNA-binding domains"/>
    <property type="match status" value="1"/>
</dbReference>
<dbReference type="Gene3D" id="1.10.260.40">
    <property type="entry name" value="lambda repressor-like DNA-binding domains"/>
    <property type="match status" value="1"/>
</dbReference>
<dbReference type="InterPro" id="IPR001387">
    <property type="entry name" value="Cro/C1-type_HTH"/>
</dbReference>
<organism evidence="2">
    <name type="scientific">freshwater metagenome</name>
    <dbReference type="NCBI Taxonomy" id="449393"/>
    <lineage>
        <taxon>unclassified sequences</taxon>
        <taxon>metagenomes</taxon>
        <taxon>ecological metagenomes</taxon>
    </lineage>
</organism>
<sequence>MQLPTPDDPPKMSPRPQAAEVAALGLRIAMLRMGLGFTQQELAERLGISRVAVSNLESGRSIPGERTVTLMAGLFRMEPFELVQGTAYPQAKVDRLPLVTAKYTEVELQLALLERDLRWLESAPAELAIEVIEGWQKALRLLAEGTTDSRQLLILRQALDVLPGT</sequence>
<accession>A0A6J6QW88</accession>
<evidence type="ECO:0000313" key="2">
    <source>
        <dbReference type="EMBL" id="CAB4714996.1"/>
    </source>
</evidence>
<dbReference type="AlphaFoldDB" id="A0A6J6QW88"/>
<dbReference type="PROSITE" id="PS50943">
    <property type="entry name" value="HTH_CROC1"/>
    <property type="match status" value="1"/>
</dbReference>
<proteinExistence type="predicted"/>